<comment type="caution">
    <text evidence="3">The sequence shown here is derived from an EMBL/GenBank/DDBJ whole genome shotgun (WGS) entry which is preliminary data.</text>
</comment>
<dbReference type="SUPFAM" id="SSF48208">
    <property type="entry name" value="Six-hairpin glycosidases"/>
    <property type="match status" value="1"/>
</dbReference>
<dbReference type="Gene3D" id="1.50.10.20">
    <property type="match status" value="1"/>
</dbReference>
<feature type="transmembrane region" description="Helical" evidence="2">
    <location>
        <begin position="385"/>
        <end position="410"/>
    </location>
</feature>
<keyword evidence="4" id="KW-1185">Reference proteome</keyword>
<dbReference type="InterPro" id="IPR008928">
    <property type="entry name" value="6-hairpin_glycosidase_sf"/>
</dbReference>
<keyword evidence="2" id="KW-0472">Membrane</keyword>
<accession>A0A8H6YZN7</accession>
<proteinExistence type="predicted"/>
<reference evidence="3" key="1">
    <citation type="submission" date="2020-05" db="EMBL/GenBank/DDBJ databases">
        <title>Mycena genomes resolve the evolution of fungal bioluminescence.</title>
        <authorList>
            <person name="Tsai I.J."/>
        </authorList>
    </citation>
    <scope>NUCLEOTIDE SEQUENCE</scope>
    <source>
        <strain evidence="3">CCC161011</strain>
    </source>
</reference>
<keyword evidence="3" id="KW-0378">Hydrolase</keyword>
<evidence type="ECO:0000256" key="1">
    <source>
        <dbReference type="SAM" id="MobiDB-lite"/>
    </source>
</evidence>
<protein>
    <submittedName>
        <fullName evidence="3">Glycoside hydrolase family 76 protein</fullName>
    </submittedName>
</protein>
<organism evidence="3 4">
    <name type="scientific">Mycena venus</name>
    <dbReference type="NCBI Taxonomy" id="2733690"/>
    <lineage>
        <taxon>Eukaryota</taxon>
        <taxon>Fungi</taxon>
        <taxon>Dikarya</taxon>
        <taxon>Basidiomycota</taxon>
        <taxon>Agaricomycotina</taxon>
        <taxon>Agaricomycetes</taxon>
        <taxon>Agaricomycetidae</taxon>
        <taxon>Agaricales</taxon>
        <taxon>Marasmiineae</taxon>
        <taxon>Mycenaceae</taxon>
        <taxon>Mycena</taxon>
    </lineage>
</organism>
<evidence type="ECO:0000313" key="4">
    <source>
        <dbReference type="Proteomes" id="UP000620124"/>
    </source>
</evidence>
<keyword evidence="2" id="KW-0812">Transmembrane</keyword>
<dbReference type="EMBL" id="JACAZI010000002">
    <property type="protein sequence ID" value="KAF7368264.1"/>
    <property type="molecule type" value="Genomic_DNA"/>
</dbReference>
<dbReference type="AlphaFoldDB" id="A0A8H6YZN7"/>
<feature type="region of interest" description="Disordered" evidence="1">
    <location>
        <begin position="456"/>
        <end position="487"/>
    </location>
</feature>
<dbReference type="GO" id="GO:0005975">
    <property type="term" value="P:carbohydrate metabolic process"/>
    <property type="evidence" value="ECO:0007669"/>
    <property type="project" value="InterPro"/>
</dbReference>
<dbReference type="Proteomes" id="UP000620124">
    <property type="component" value="Unassembled WGS sequence"/>
</dbReference>
<keyword evidence="2" id="KW-1133">Transmembrane helix</keyword>
<evidence type="ECO:0000313" key="3">
    <source>
        <dbReference type="EMBL" id="KAF7368264.1"/>
    </source>
</evidence>
<evidence type="ECO:0000256" key="2">
    <source>
        <dbReference type="SAM" id="Phobius"/>
    </source>
</evidence>
<dbReference type="GO" id="GO:0016787">
    <property type="term" value="F:hydrolase activity"/>
    <property type="evidence" value="ECO:0007669"/>
    <property type="project" value="UniProtKB-KW"/>
</dbReference>
<feature type="region of interest" description="Disordered" evidence="1">
    <location>
        <begin position="507"/>
        <end position="528"/>
    </location>
</feature>
<sequence>MVAASNIVTSSWRDPDVTLPSTQRIHLASSALEQSVLIAQTAEAGRSSVFHAMAEFDIATRQTTYKNALSQSSIAADIRGTSFVQNTQLTDMMDFGLAAIRAYAVYNDQTYLDLAIEAWQYVSPYTISAVNTVSASIVVKNFSLETTCQGESMLGGTFDTNNAGDPSITGIASTSFFVLSAFLAETNSSSVYLNAALDSLHFITSHILSGSLVQTGMTASHDNPCVLNSTADASSTGLLIRGLAVLYSMANNATIQSLLENVTEAAISNDEWHSSEGILTQGGSNLVVGFTEAFSRNATSAELRTYMHDFMGVQFNAVVDLATFNETNVYAGDWTGPPSAQFLQSNQTSAISALLGGIFIDDSLPSFTVPDAAASPYGKQRGTRAGVIAGSVVGSIVVLAITGSAILFTLRRRARIHPPTSPGPQISSSPVQPFPISIPQAAMLLRSQSIAKTGAISPIENPSQSPGGDNTLDVAVEPSNGVPGETLTPLQITELVRMLSERLSRMPAQEWHQTELPPPEYGASDTQA</sequence>
<dbReference type="CDD" id="cd12087">
    <property type="entry name" value="TM_EGFR-like"/>
    <property type="match status" value="1"/>
</dbReference>
<name>A0A8H6YZN7_9AGAR</name>
<gene>
    <name evidence="3" type="ORF">MVEN_00147300</name>
</gene>
<dbReference type="OrthoDB" id="2997393at2759"/>